<keyword evidence="1" id="KW-0479">Metal-binding</keyword>
<dbReference type="SMART" id="SM00355">
    <property type="entry name" value="ZnF_C2H2"/>
    <property type="match status" value="7"/>
</dbReference>
<evidence type="ECO:0000256" key="3">
    <source>
        <dbReference type="ARBA" id="ARBA00022771"/>
    </source>
</evidence>
<evidence type="ECO:0000259" key="6">
    <source>
        <dbReference type="PROSITE" id="PS50157"/>
    </source>
</evidence>
<evidence type="ECO:0000313" key="8">
    <source>
        <dbReference type="Proteomes" id="UP000821853"/>
    </source>
</evidence>
<keyword evidence="3 5" id="KW-0863">Zinc-finger</keyword>
<dbReference type="PROSITE" id="PS00028">
    <property type="entry name" value="ZINC_FINGER_C2H2_1"/>
    <property type="match status" value="6"/>
</dbReference>
<dbReference type="GO" id="GO:0005634">
    <property type="term" value="C:nucleus"/>
    <property type="evidence" value="ECO:0007669"/>
    <property type="project" value="UniProtKB-ARBA"/>
</dbReference>
<protein>
    <recommendedName>
        <fullName evidence="6">C2H2-type domain-containing protein</fullName>
    </recommendedName>
</protein>
<dbReference type="Gene3D" id="3.30.160.60">
    <property type="entry name" value="Classic Zinc Finger"/>
    <property type="match status" value="5"/>
</dbReference>
<evidence type="ECO:0000313" key="7">
    <source>
        <dbReference type="EMBL" id="KAH9380593.1"/>
    </source>
</evidence>
<name>A0A9J6H0K7_HAELO</name>
<dbReference type="EMBL" id="JABSTR010000010">
    <property type="protein sequence ID" value="KAH9380593.1"/>
    <property type="molecule type" value="Genomic_DNA"/>
</dbReference>
<accession>A0A9J6H0K7</accession>
<feature type="domain" description="C2H2-type" evidence="6">
    <location>
        <begin position="108"/>
        <end position="136"/>
    </location>
</feature>
<dbReference type="FunFam" id="3.30.160.60:FF:000690">
    <property type="entry name" value="Zinc finger protein 354C"/>
    <property type="match status" value="1"/>
</dbReference>
<dbReference type="VEuPathDB" id="VectorBase:HLOH_046332"/>
<dbReference type="PANTHER" id="PTHR24379:SF127">
    <property type="entry name" value="BLOODY FINGERS-RELATED"/>
    <property type="match status" value="1"/>
</dbReference>
<reference evidence="7 8" key="1">
    <citation type="journal article" date="2020" name="Cell">
        <title>Large-Scale Comparative Analyses of Tick Genomes Elucidate Their Genetic Diversity and Vector Capacities.</title>
        <authorList>
            <consortium name="Tick Genome and Microbiome Consortium (TIGMIC)"/>
            <person name="Jia N."/>
            <person name="Wang J."/>
            <person name="Shi W."/>
            <person name="Du L."/>
            <person name="Sun Y."/>
            <person name="Zhan W."/>
            <person name="Jiang J.F."/>
            <person name="Wang Q."/>
            <person name="Zhang B."/>
            <person name="Ji P."/>
            <person name="Bell-Sakyi L."/>
            <person name="Cui X.M."/>
            <person name="Yuan T.T."/>
            <person name="Jiang B.G."/>
            <person name="Yang W.F."/>
            <person name="Lam T.T."/>
            <person name="Chang Q.C."/>
            <person name="Ding S.J."/>
            <person name="Wang X.J."/>
            <person name="Zhu J.G."/>
            <person name="Ruan X.D."/>
            <person name="Zhao L."/>
            <person name="Wei J.T."/>
            <person name="Ye R.Z."/>
            <person name="Que T.C."/>
            <person name="Du C.H."/>
            <person name="Zhou Y.H."/>
            <person name="Cheng J.X."/>
            <person name="Dai P.F."/>
            <person name="Guo W.B."/>
            <person name="Han X.H."/>
            <person name="Huang E.J."/>
            <person name="Li L.F."/>
            <person name="Wei W."/>
            <person name="Gao Y.C."/>
            <person name="Liu J.Z."/>
            <person name="Shao H.Z."/>
            <person name="Wang X."/>
            <person name="Wang C.C."/>
            <person name="Yang T.C."/>
            <person name="Huo Q.B."/>
            <person name="Li W."/>
            <person name="Chen H.Y."/>
            <person name="Chen S.E."/>
            <person name="Zhou L.G."/>
            <person name="Ni X.B."/>
            <person name="Tian J.H."/>
            <person name="Sheng Y."/>
            <person name="Liu T."/>
            <person name="Pan Y.S."/>
            <person name="Xia L.Y."/>
            <person name="Li J."/>
            <person name="Zhao F."/>
            <person name="Cao W.C."/>
        </authorList>
    </citation>
    <scope>NUCLEOTIDE SEQUENCE [LARGE SCALE GENOMIC DNA]</scope>
    <source>
        <strain evidence="7">HaeL-2018</strain>
    </source>
</reference>
<feature type="domain" description="C2H2-type" evidence="6">
    <location>
        <begin position="52"/>
        <end position="79"/>
    </location>
</feature>
<evidence type="ECO:0000256" key="4">
    <source>
        <dbReference type="ARBA" id="ARBA00022833"/>
    </source>
</evidence>
<dbReference type="PANTHER" id="PTHR24379">
    <property type="entry name" value="KRAB AND ZINC FINGER DOMAIN-CONTAINING"/>
    <property type="match status" value="1"/>
</dbReference>
<feature type="domain" description="C2H2-type" evidence="6">
    <location>
        <begin position="167"/>
        <end position="195"/>
    </location>
</feature>
<dbReference type="InterPro" id="IPR013087">
    <property type="entry name" value="Znf_C2H2_type"/>
</dbReference>
<feature type="domain" description="C2H2-type" evidence="6">
    <location>
        <begin position="139"/>
        <end position="166"/>
    </location>
</feature>
<evidence type="ECO:0000256" key="2">
    <source>
        <dbReference type="ARBA" id="ARBA00022737"/>
    </source>
</evidence>
<dbReference type="PROSITE" id="PS50157">
    <property type="entry name" value="ZINC_FINGER_C2H2_2"/>
    <property type="match status" value="6"/>
</dbReference>
<organism evidence="7 8">
    <name type="scientific">Haemaphysalis longicornis</name>
    <name type="common">Bush tick</name>
    <dbReference type="NCBI Taxonomy" id="44386"/>
    <lineage>
        <taxon>Eukaryota</taxon>
        <taxon>Metazoa</taxon>
        <taxon>Ecdysozoa</taxon>
        <taxon>Arthropoda</taxon>
        <taxon>Chelicerata</taxon>
        <taxon>Arachnida</taxon>
        <taxon>Acari</taxon>
        <taxon>Parasitiformes</taxon>
        <taxon>Ixodida</taxon>
        <taxon>Ixodoidea</taxon>
        <taxon>Ixodidae</taxon>
        <taxon>Haemaphysalinae</taxon>
        <taxon>Haemaphysalis</taxon>
    </lineage>
</organism>
<dbReference type="InterPro" id="IPR036236">
    <property type="entry name" value="Znf_C2H2_sf"/>
</dbReference>
<dbReference type="GO" id="GO:0008270">
    <property type="term" value="F:zinc ion binding"/>
    <property type="evidence" value="ECO:0007669"/>
    <property type="project" value="UniProtKB-KW"/>
</dbReference>
<keyword evidence="4" id="KW-0862">Zinc</keyword>
<dbReference type="GO" id="GO:0000977">
    <property type="term" value="F:RNA polymerase II transcription regulatory region sequence-specific DNA binding"/>
    <property type="evidence" value="ECO:0007669"/>
    <property type="project" value="TreeGrafter"/>
</dbReference>
<evidence type="ECO:0000256" key="5">
    <source>
        <dbReference type="PROSITE-ProRule" id="PRU00042"/>
    </source>
</evidence>
<feature type="domain" description="C2H2-type" evidence="6">
    <location>
        <begin position="80"/>
        <end position="107"/>
    </location>
</feature>
<keyword evidence="2" id="KW-0677">Repeat</keyword>
<dbReference type="AlphaFoldDB" id="A0A9J6H0K7"/>
<dbReference type="FunFam" id="3.30.160.60:FF:000446">
    <property type="entry name" value="Zinc finger protein"/>
    <property type="match status" value="1"/>
</dbReference>
<comment type="caution">
    <text evidence="7">The sequence shown here is derived from an EMBL/GenBank/DDBJ whole genome shotgun (WGS) entry which is preliminary data.</text>
</comment>
<dbReference type="OrthoDB" id="6473806at2759"/>
<dbReference type="GO" id="GO:0000981">
    <property type="term" value="F:DNA-binding transcription factor activity, RNA polymerase II-specific"/>
    <property type="evidence" value="ECO:0007669"/>
    <property type="project" value="TreeGrafter"/>
</dbReference>
<dbReference type="Proteomes" id="UP000821853">
    <property type="component" value="Chromosome 8"/>
</dbReference>
<proteinExistence type="predicted"/>
<dbReference type="Pfam" id="PF00096">
    <property type="entry name" value="zf-C2H2"/>
    <property type="match status" value="4"/>
</dbReference>
<gene>
    <name evidence="7" type="ORF">HPB48_020373</name>
</gene>
<dbReference type="GO" id="GO:0003682">
    <property type="term" value="F:chromatin binding"/>
    <property type="evidence" value="ECO:0007669"/>
    <property type="project" value="UniProtKB-ARBA"/>
</dbReference>
<sequence length="237" mass="27393">MLLILGESQDDVAAAGLPVVFACKQCDDCYFTQELLDSHIQTQHPEKRPGKFECRFCQYSSNNRMHVVMHERTHTGERPHVCKLCRKGFMRREHLATHLRIHNGERPHACPECDQRFSDQANLSQHRRNIHLGPNAPAHVCRVCGRGFKRMPDLRTHMVVHAGVKPYSCATCDRQFAHATNLRKHRKRVHKTEYPLPCRHCRSRFATMCTLKRHVELMHGIKRVVQNTSSSASTDED</sequence>
<dbReference type="OMA" id="TILVIHQ"/>
<evidence type="ECO:0000256" key="1">
    <source>
        <dbReference type="ARBA" id="ARBA00022723"/>
    </source>
</evidence>
<dbReference type="SUPFAM" id="SSF57667">
    <property type="entry name" value="beta-beta-alpha zinc fingers"/>
    <property type="match status" value="3"/>
</dbReference>
<dbReference type="FunFam" id="3.30.160.60:FF:000295">
    <property type="entry name" value="zinc finger protein 19"/>
    <property type="match status" value="1"/>
</dbReference>
<keyword evidence="8" id="KW-1185">Reference proteome</keyword>
<feature type="domain" description="C2H2-type" evidence="6">
    <location>
        <begin position="21"/>
        <end position="49"/>
    </location>
</feature>